<feature type="compositionally biased region" description="Polar residues" evidence="1">
    <location>
        <begin position="26"/>
        <end position="40"/>
    </location>
</feature>
<keyword evidence="2" id="KW-0732">Signal</keyword>
<dbReference type="OrthoDB" id="9770043at2"/>
<feature type="domain" description="Glucose/Sorbosone dehydrogenase" evidence="3">
    <location>
        <begin position="64"/>
        <end position="395"/>
    </location>
</feature>
<organism evidence="4 5">
    <name type="scientific">Aurantiacibacter aquimixticola</name>
    <dbReference type="NCBI Taxonomy" id="1958945"/>
    <lineage>
        <taxon>Bacteria</taxon>
        <taxon>Pseudomonadati</taxon>
        <taxon>Pseudomonadota</taxon>
        <taxon>Alphaproteobacteria</taxon>
        <taxon>Sphingomonadales</taxon>
        <taxon>Erythrobacteraceae</taxon>
        <taxon>Aurantiacibacter</taxon>
    </lineage>
</organism>
<evidence type="ECO:0000256" key="1">
    <source>
        <dbReference type="SAM" id="MobiDB-lite"/>
    </source>
</evidence>
<dbReference type="Gene3D" id="2.120.10.30">
    <property type="entry name" value="TolB, C-terminal domain"/>
    <property type="match status" value="1"/>
</dbReference>
<reference evidence="4 5" key="1">
    <citation type="journal article" date="2017" name="Int. J. Syst. Evol. Microbiol.">
        <title>Erythrobacter aquimixticola sp. nov., isolated from the junction between the ocean and a freshwater spring.</title>
        <authorList>
            <person name="Park S."/>
            <person name="Jung Y.T."/>
            <person name="Choi S.J."/>
            <person name="Yoon J.H."/>
        </authorList>
    </citation>
    <scope>NUCLEOTIDE SEQUENCE [LARGE SCALE GENOMIC DNA]</scope>
    <source>
        <strain evidence="4 5">JSSK-14</strain>
    </source>
</reference>
<dbReference type="InterPro" id="IPR011041">
    <property type="entry name" value="Quinoprot_gluc/sorb_DH_b-prop"/>
</dbReference>
<dbReference type="Proteomes" id="UP000285232">
    <property type="component" value="Unassembled WGS sequence"/>
</dbReference>
<protein>
    <submittedName>
        <fullName evidence="4">PQQ-dependent sugar dehydrogenase</fullName>
    </submittedName>
</protein>
<dbReference type="InterPro" id="IPR012938">
    <property type="entry name" value="Glc/Sorbosone_DH"/>
</dbReference>
<evidence type="ECO:0000256" key="2">
    <source>
        <dbReference type="SAM" id="SignalP"/>
    </source>
</evidence>
<evidence type="ECO:0000259" key="3">
    <source>
        <dbReference type="Pfam" id="PF07995"/>
    </source>
</evidence>
<feature type="signal peptide" evidence="2">
    <location>
        <begin position="1"/>
        <end position="18"/>
    </location>
</feature>
<dbReference type="RefSeq" id="WP_120047109.1">
    <property type="nucleotide sequence ID" value="NZ_RAHX01000001.1"/>
</dbReference>
<sequence>MRNLLLSSAISLASIALASCQGGQTGDTAPTSTTAPQGNVVSGEPVALQGSSPFAASSHGEMPNPWAMAFEPGTGRLFVTQQDGDLLVYDPTSGRTATVTGTPDVVYEGQGGLGDIAFAPDYATSGMVYLSWAKASAGETTVAAVGRGTLDCDRIDACRIENFQQVWQQSRGGERKGHYSHRIAFSPDGQHLYIASGDRQEQDPAQDLSNNLGTIVRLNLDGTPAAGNPFADRGSPTNQVWSYGHRNILGLAFSPAGELWEIEHGPAGGDELNHVERGANYGWPIRSNGDNYDGSDIPDHTPDDGFAKPAISWSPVIAPGDMIFYTGSMFGDWQGQVLVANLRTTSISRISANAGANTAMEESRYEFPERLRDIAQAPDGAIWVIEDDEGGRLLRLIPAG</sequence>
<accession>A0A419RR12</accession>
<gene>
    <name evidence="4" type="ORF">D6201_01570</name>
</gene>
<evidence type="ECO:0000313" key="4">
    <source>
        <dbReference type="EMBL" id="RJY08220.1"/>
    </source>
</evidence>
<dbReference type="InterPro" id="IPR011042">
    <property type="entry name" value="6-blade_b-propeller_TolB-like"/>
</dbReference>
<feature type="region of interest" description="Disordered" evidence="1">
    <location>
        <begin position="22"/>
        <end position="59"/>
    </location>
</feature>
<proteinExistence type="predicted"/>
<evidence type="ECO:0000313" key="5">
    <source>
        <dbReference type="Proteomes" id="UP000285232"/>
    </source>
</evidence>
<dbReference type="Pfam" id="PF07995">
    <property type="entry name" value="GSDH"/>
    <property type="match status" value="1"/>
</dbReference>
<keyword evidence="5" id="KW-1185">Reference proteome</keyword>
<dbReference type="SUPFAM" id="SSF50952">
    <property type="entry name" value="Soluble quinoprotein glucose dehydrogenase"/>
    <property type="match status" value="1"/>
</dbReference>
<feature type="chain" id="PRO_5019120424" evidence="2">
    <location>
        <begin position="19"/>
        <end position="400"/>
    </location>
</feature>
<dbReference type="PANTHER" id="PTHR19328">
    <property type="entry name" value="HEDGEHOG-INTERACTING PROTEIN"/>
    <property type="match status" value="1"/>
</dbReference>
<name>A0A419RR12_9SPHN</name>
<comment type="caution">
    <text evidence="4">The sequence shown here is derived from an EMBL/GenBank/DDBJ whole genome shotgun (WGS) entry which is preliminary data.</text>
</comment>
<dbReference type="PROSITE" id="PS51257">
    <property type="entry name" value="PROKAR_LIPOPROTEIN"/>
    <property type="match status" value="1"/>
</dbReference>
<dbReference type="AlphaFoldDB" id="A0A419RR12"/>
<dbReference type="PANTHER" id="PTHR19328:SF75">
    <property type="entry name" value="ALDOSE SUGAR DEHYDROGENASE YLII"/>
    <property type="match status" value="1"/>
</dbReference>
<dbReference type="EMBL" id="RAHX01000001">
    <property type="protein sequence ID" value="RJY08220.1"/>
    <property type="molecule type" value="Genomic_DNA"/>
</dbReference>